<accession>A0AA40EQM5</accession>
<evidence type="ECO:0000313" key="2">
    <source>
        <dbReference type="EMBL" id="KAK0743710.1"/>
    </source>
</evidence>
<feature type="region of interest" description="Disordered" evidence="1">
    <location>
        <begin position="296"/>
        <end position="329"/>
    </location>
</feature>
<proteinExistence type="predicted"/>
<protein>
    <submittedName>
        <fullName evidence="2">Uncharacterized protein</fullName>
    </submittedName>
</protein>
<name>A0AA40EQM5_9PEZI</name>
<dbReference type="EMBL" id="JAUKUD010000005">
    <property type="protein sequence ID" value="KAK0743710.1"/>
    <property type="molecule type" value="Genomic_DNA"/>
</dbReference>
<feature type="compositionally biased region" description="Basic and acidic residues" evidence="1">
    <location>
        <begin position="84"/>
        <end position="94"/>
    </location>
</feature>
<feature type="compositionally biased region" description="Low complexity" evidence="1">
    <location>
        <begin position="100"/>
        <end position="112"/>
    </location>
</feature>
<sequence>MPSPSHRRHSRSSDSDADEPDRDRHHAPNRGRRAASVNLSRRPLIESQGSYYRASSERRHHSPEDSTSDSDSDDGHRRRRRHRSRDDHSRGARDHHSRPSRQPSRASSRRSSPSPPRHRRPHSIDVSHNQRRGRGHSPSSHASDHNVRPGMRRRPSSAEPAPSSSRSKHEKGYYPPSASHTPKGPRHNTWPLPESMGDKLSHVHPPRPVGRHSDMLLSAGRTAFTAGAMAALKLKDDPTPWLGTKGAKVVAAGLSAACVDTFMESKHPKRKGGLAHTMLRQATNFAIGGLVVKPVEKGKVHIPQHMPTRRRSTKGSRESPDGGERRRRR</sequence>
<comment type="caution">
    <text evidence="2">The sequence shown here is derived from an EMBL/GenBank/DDBJ whole genome shotgun (WGS) entry which is preliminary data.</text>
</comment>
<keyword evidence="3" id="KW-1185">Reference proteome</keyword>
<organism evidence="2 3">
    <name type="scientific">Schizothecium vesticola</name>
    <dbReference type="NCBI Taxonomy" id="314040"/>
    <lineage>
        <taxon>Eukaryota</taxon>
        <taxon>Fungi</taxon>
        <taxon>Dikarya</taxon>
        <taxon>Ascomycota</taxon>
        <taxon>Pezizomycotina</taxon>
        <taxon>Sordariomycetes</taxon>
        <taxon>Sordariomycetidae</taxon>
        <taxon>Sordariales</taxon>
        <taxon>Schizotheciaceae</taxon>
        <taxon>Schizothecium</taxon>
    </lineage>
</organism>
<evidence type="ECO:0000313" key="3">
    <source>
        <dbReference type="Proteomes" id="UP001172155"/>
    </source>
</evidence>
<evidence type="ECO:0000256" key="1">
    <source>
        <dbReference type="SAM" id="MobiDB-lite"/>
    </source>
</evidence>
<dbReference type="Proteomes" id="UP001172155">
    <property type="component" value="Unassembled WGS sequence"/>
</dbReference>
<feature type="compositionally biased region" description="Basic and acidic residues" evidence="1">
    <location>
        <begin position="315"/>
        <end position="329"/>
    </location>
</feature>
<dbReference type="AlphaFoldDB" id="A0AA40EQM5"/>
<feature type="compositionally biased region" description="Basic residues" evidence="1">
    <location>
        <begin position="1"/>
        <end position="10"/>
    </location>
</feature>
<feature type="region of interest" description="Disordered" evidence="1">
    <location>
        <begin position="1"/>
        <end position="205"/>
    </location>
</feature>
<reference evidence="2" key="1">
    <citation type="submission" date="2023-06" db="EMBL/GenBank/DDBJ databases">
        <title>Genome-scale phylogeny and comparative genomics of the fungal order Sordariales.</title>
        <authorList>
            <consortium name="Lawrence Berkeley National Laboratory"/>
            <person name="Hensen N."/>
            <person name="Bonometti L."/>
            <person name="Westerberg I."/>
            <person name="Brannstrom I.O."/>
            <person name="Guillou S."/>
            <person name="Cros-Aarteil S."/>
            <person name="Calhoun S."/>
            <person name="Haridas S."/>
            <person name="Kuo A."/>
            <person name="Mondo S."/>
            <person name="Pangilinan J."/>
            <person name="Riley R."/>
            <person name="LaButti K."/>
            <person name="Andreopoulos B."/>
            <person name="Lipzen A."/>
            <person name="Chen C."/>
            <person name="Yanf M."/>
            <person name="Daum C."/>
            <person name="Ng V."/>
            <person name="Clum A."/>
            <person name="Steindorff A."/>
            <person name="Ohm R."/>
            <person name="Martin F."/>
            <person name="Silar P."/>
            <person name="Natvig D."/>
            <person name="Lalanne C."/>
            <person name="Gautier V."/>
            <person name="Ament-velasquez S.L."/>
            <person name="Kruys A."/>
            <person name="Hutchinson M.I."/>
            <person name="Powell A.J."/>
            <person name="Barry K."/>
            <person name="Miller A.N."/>
            <person name="Grigoriev I.V."/>
            <person name="Debuchy R."/>
            <person name="Gladieux P."/>
            <person name="Thoren M.H."/>
            <person name="Johannesson H."/>
        </authorList>
    </citation>
    <scope>NUCLEOTIDE SEQUENCE</scope>
    <source>
        <strain evidence="2">SMH3187-1</strain>
    </source>
</reference>
<gene>
    <name evidence="2" type="ORF">B0T18DRAFT_189405</name>
</gene>